<feature type="transmembrane region" description="Helical" evidence="7">
    <location>
        <begin position="252"/>
        <end position="273"/>
    </location>
</feature>
<reference evidence="9 10" key="1">
    <citation type="submission" date="2022-10" db="EMBL/GenBank/DDBJ databases">
        <title>Sphingomonas sp.</title>
        <authorList>
            <person name="Jin C."/>
        </authorList>
    </citation>
    <scope>NUCLEOTIDE SEQUENCE [LARGE SCALE GENOMIC DNA]</scope>
    <source>
        <strain evidence="9 10">BN140010</strain>
    </source>
</reference>
<dbReference type="GO" id="GO:0004673">
    <property type="term" value="F:protein histidine kinase activity"/>
    <property type="evidence" value="ECO:0007669"/>
    <property type="project" value="UniProtKB-EC"/>
</dbReference>
<dbReference type="Pfam" id="PF02518">
    <property type="entry name" value="HATPase_c"/>
    <property type="match status" value="1"/>
</dbReference>
<dbReference type="InterPro" id="IPR036890">
    <property type="entry name" value="HATPase_C_sf"/>
</dbReference>
<feature type="domain" description="Histidine kinase" evidence="8">
    <location>
        <begin position="479"/>
        <end position="682"/>
    </location>
</feature>
<evidence type="ECO:0000313" key="9">
    <source>
        <dbReference type="EMBL" id="MCW3796712.1"/>
    </source>
</evidence>
<comment type="catalytic activity">
    <reaction evidence="1">
        <text>ATP + protein L-histidine = ADP + protein N-phospho-L-histidine.</text>
        <dbReference type="EC" id="2.7.13.3"/>
    </reaction>
</comment>
<dbReference type="PANTHER" id="PTHR44936">
    <property type="entry name" value="SENSOR PROTEIN CREC"/>
    <property type="match status" value="1"/>
</dbReference>
<dbReference type="InterPro" id="IPR029016">
    <property type="entry name" value="GAF-like_dom_sf"/>
</dbReference>
<keyword evidence="7" id="KW-1133">Transmembrane helix</keyword>
<dbReference type="SUPFAM" id="SSF55874">
    <property type="entry name" value="ATPase domain of HSP90 chaperone/DNA topoisomerase II/histidine kinase"/>
    <property type="match status" value="1"/>
</dbReference>
<evidence type="ECO:0000313" key="10">
    <source>
        <dbReference type="Proteomes" id="UP001526246"/>
    </source>
</evidence>
<keyword evidence="4 9" id="KW-0808">Transferase</keyword>
<evidence type="ECO:0000256" key="7">
    <source>
        <dbReference type="SAM" id="Phobius"/>
    </source>
</evidence>
<dbReference type="Proteomes" id="UP001526246">
    <property type="component" value="Unassembled WGS sequence"/>
</dbReference>
<keyword evidence="10" id="KW-1185">Reference proteome</keyword>
<evidence type="ECO:0000259" key="8">
    <source>
        <dbReference type="PROSITE" id="PS50109"/>
    </source>
</evidence>
<dbReference type="Gene3D" id="3.30.450.40">
    <property type="match status" value="1"/>
</dbReference>
<keyword evidence="3" id="KW-0597">Phosphoprotein</keyword>
<organism evidence="9 10">
    <name type="scientific">Sphingomonas arvum</name>
    <dbReference type="NCBI Taxonomy" id="2992113"/>
    <lineage>
        <taxon>Bacteria</taxon>
        <taxon>Pseudomonadati</taxon>
        <taxon>Pseudomonadota</taxon>
        <taxon>Alphaproteobacteria</taxon>
        <taxon>Sphingomonadales</taxon>
        <taxon>Sphingomonadaceae</taxon>
        <taxon>Sphingomonas</taxon>
    </lineage>
</organism>
<keyword evidence="5 9" id="KW-0418">Kinase</keyword>
<keyword evidence="7" id="KW-0472">Membrane</keyword>
<evidence type="ECO:0000256" key="2">
    <source>
        <dbReference type="ARBA" id="ARBA00012438"/>
    </source>
</evidence>
<protein>
    <recommendedName>
        <fullName evidence="2">histidine kinase</fullName>
        <ecNumber evidence="2">2.7.13.3</ecNumber>
    </recommendedName>
</protein>
<dbReference type="InterPro" id="IPR003594">
    <property type="entry name" value="HATPase_dom"/>
</dbReference>
<evidence type="ECO:0000256" key="1">
    <source>
        <dbReference type="ARBA" id="ARBA00000085"/>
    </source>
</evidence>
<feature type="transmembrane region" description="Helical" evidence="7">
    <location>
        <begin position="6"/>
        <end position="25"/>
    </location>
</feature>
<dbReference type="EC" id="2.7.13.3" evidence="2"/>
<dbReference type="NCBIfam" id="TIGR02916">
    <property type="entry name" value="PEP_his_kin"/>
    <property type="match status" value="1"/>
</dbReference>
<dbReference type="SMART" id="SM00387">
    <property type="entry name" value="HATPase_c"/>
    <property type="match status" value="1"/>
</dbReference>
<keyword evidence="7" id="KW-0812">Transmembrane</keyword>
<evidence type="ECO:0000256" key="4">
    <source>
        <dbReference type="ARBA" id="ARBA00022679"/>
    </source>
</evidence>
<dbReference type="RefSeq" id="WP_264880615.1">
    <property type="nucleotide sequence ID" value="NZ_JAPDOB010000001.1"/>
</dbReference>
<keyword evidence="6" id="KW-0902">Two-component regulatory system</keyword>
<feature type="transmembrane region" description="Helical" evidence="7">
    <location>
        <begin position="227"/>
        <end position="246"/>
    </location>
</feature>
<sequence length="689" mass="73260">MTALLAFWSHALAACLFGALLIWQLREGVGATVQRLLLGGLLLTLLWAWLTAIAPLSVIAAHAESARNLLWVGLLYSLSAGSRGDDRQLQGVGSVYAAVSAVLALQFVTDQLAAGASGATATALATTAMLLRGTAAAGALVLVHNLYGQAAPASRSSIRLVMLALAWLWLYDLNLYTLAYWQGGVAGTLYEGRGAAVALAAPLFALGGQQIDGWRLKLSRAATFQSLGLVALCSYFGLMAVLATALRGTDWSWLKSAALLLLAGMTVAAVVLLPSARLRGWFKVTAAKHLFEHRYDYRAEWLRVADTLGRSGPDAPPLTERVIRALADMVDAPAGLLLARDHGGIGWQGSWRWSGRLPEAGDGPVLEALWSALGETGRVVELDPTGAARGSARDRAVPLPPEWLGDERLWTGVPLLHGERLVGLVLLATPEVRRPLDWEDFDVLRTAARQAASTLAEAHGQQALTTARAFEDFNRRFAFILHDVKNLVSQLSLLTRNAERHADNPEFRADMIATLKSSAGKMNDLLARLAPAPSAAAREGAVTFALRPVLAAAVAGKRAAHEVRLLGPTALRVRGDPGGLEQAIAHLLQNAVDASPAHEPVTVHVAEAGERVRIEVIDRGAGMDPEFVRQRLFQPFASTKPGGFGIGAYEARSLIEGMGGSLAVDSRVGGGTRFTIDLTAAPHRESVPA</sequence>
<dbReference type="SUPFAM" id="SSF55781">
    <property type="entry name" value="GAF domain-like"/>
    <property type="match status" value="1"/>
</dbReference>
<dbReference type="PANTHER" id="PTHR44936:SF9">
    <property type="entry name" value="SENSOR PROTEIN CREC"/>
    <property type="match status" value="1"/>
</dbReference>
<comment type="caution">
    <text evidence="9">The sequence shown here is derived from an EMBL/GenBank/DDBJ whole genome shotgun (WGS) entry which is preliminary data.</text>
</comment>
<evidence type="ECO:0000256" key="5">
    <source>
        <dbReference type="ARBA" id="ARBA00022777"/>
    </source>
</evidence>
<proteinExistence type="predicted"/>
<dbReference type="EMBL" id="JAPDOB010000001">
    <property type="protein sequence ID" value="MCW3796712.1"/>
    <property type="molecule type" value="Genomic_DNA"/>
</dbReference>
<evidence type="ECO:0000256" key="3">
    <source>
        <dbReference type="ARBA" id="ARBA00022553"/>
    </source>
</evidence>
<name>A0ABT3JCB2_9SPHN</name>
<evidence type="ECO:0000256" key="6">
    <source>
        <dbReference type="ARBA" id="ARBA00023012"/>
    </source>
</evidence>
<dbReference type="PROSITE" id="PS50109">
    <property type="entry name" value="HIS_KIN"/>
    <property type="match status" value="1"/>
</dbReference>
<dbReference type="InterPro" id="IPR004358">
    <property type="entry name" value="Sig_transdc_His_kin-like_C"/>
</dbReference>
<accession>A0ABT3JCB2</accession>
<dbReference type="PRINTS" id="PR00344">
    <property type="entry name" value="BCTRLSENSOR"/>
</dbReference>
<feature type="transmembrane region" description="Helical" evidence="7">
    <location>
        <begin position="160"/>
        <end position="181"/>
    </location>
</feature>
<gene>
    <name evidence="9" type="primary">prsK</name>
    <name evidence="9" type="ORF">OMW55_02680</name>
</gene>
<dbReference type="InterPro" id="IPR050980">
    <property type="entry name" value="2C_sensor_his_kinase"/>
</dbReference>
<feature type="transmembrane region" description="Helical" evidence="7">
    <location>
        <begin position="129"/>
        <end position="148"/>
    </location>
</feature>
<dbReference type="Gene3D" id="3.30.565.10">
    <property type="entry name" value="Histidine kinase-like ATPase, C-terminal domain"/>
    <property type="match status" value="1"/>
</dbReference>
<dbReference type="InterPro" id="IPR014265">
    <property type="entry name" value="XrtA/PrsK"/>
</dbReference>
<dbReference type="InterPro" id="IPR005467">
    <property type="entry name" value="His_kinase_dom"/>
</dbReference>
<feature type="transmembrane region" description="Helical" evidence="7">
    <location>
        <begin position="37"/>
        <end position="59"/>
    </location>
</feature>